<evidence type="ECO:0000256" key="1">
    <source>
        <dbReference type="SAM" id="MobiDB-lite"/>
    </source>
</evidence>
<dbReference type="EMBL" id="VSRR010018887">
    <property type="protein sequence ID" value="MPC61754.1"/>
    <property type="molecule type" value="Genomic_DNA"/>
</dbReference>
<dbReference type="Proteomes" id="UP000324222">
    <property type="component" value="Unassembled WGS sequence"/>
</dbReference>
<organism evidence="2 3">
    <name type="scientific">Portunus trituberculatus</name>
    <name type="common">Swimming crab</name>
    <name type="synonym">Neptunus trituberculatus</name>
    <dbReference type="NCBI Taxonomy" id="210409"/>
    <lineage>
        <taxon>Eukaryota</taxon>
        <taxon>Metazoa</taxon>
        <taxon>Ecdysozoa</taxon>
        <taxon>Arthropoda</taxon>
        <taxon>Crustacea</taxon>
        <taxon>Multicrustacea</taxon>
        <taxon>Malacostraca</taxon>
        <taxon>Eumalacostraca</taxon>
        <taxon>Eucarida</taxon>
        <taxon>Decapoda</taxon>
        <taxon>Pleocyemata</taxon>
        <taxon>Brachyura</taxon>
        <taxon>Eubrachyura</taxon>
        <taxon>Portunoidea</taxon>
        <taxon>Portunidae</taxon>
        <taxon>Portuninae</taxon>
        <taxon>Portunus</taxon>
    </lineage>
</organism>
<dbReference type="AlphaFoldDB" id="A0A5B7GYR1"/>
<protein>
    <submittedName>
        <fullName evidence="2">Uncharacterized protein</fullName>
    </submittedName>
</protein>
<feature type="compositionally biased region" description="Basic and acidic residues" evidence="1">
    <location>
        <begin position="68"/>
        <end position="85"/>
    </location>
</feature>
<comment type="caution">
    <text evidence="2">The sequence shown here is derived from an EMBL/GenBank/DDBJ whole genome shotgun (WGS) entry which is preliminary data.</text>
</comment>
<gene>
    <name evidence="2" type="ORF">E2C01_055830</name>
</gene>
<name>A0A5B7GYR1_PORTR</name>
<accession>A0A5B7GYR1</accession>
<proteinExistence type="predicted"/>
<evidence type="ECO:0000313" key="2">
    <source>
        <dbReference type="EMBL" id="MPC61754.1"/>
    </source>
</evidence>
<evidence type="ECO:0000313" key="3">
    <source>
        <dbReference type="Proteomes" id="UP000324222"/>
    </source>
</evidence>
<sequence length="85" mass="10059">MFERCVEKTVHSLCIPSKASQWTTSFSKDTVTFVKDLSLAEVKEEDIEQMLLSHRQELTNENLLDIEAENKREQEERQQQTRMKD</sequence>
<keyword evidence="3" id="KW-1185">Reference proteome</keyword>
<reference evidence="2 3" key="1">
    <citation type="submission" date="2019-05" db="EMBL/GenBank/DDBJ databases">
        <title>Another draft genome of Portunus trituberculatus and its Hox gene families provides insights of decapod evolution.</title>
        <authorList>
            <person name="Jeong J.-H."/>
            <person name="Song I."/>
            <person name="Kim S."/>
            <person name="Choi T."/>
            <person name="Kim D."/>
            <person name="Ryu S."/>
            <person name="Kim W."/>
        </authorList>
    </citation>
    <scope>NUCLEOTIDE SEQUENCE [LARGE SCALE GENOMIC DNA]</scope>
    <source>
        <tissue evidence="2">Muscle</tissue>
    </source>
</reference>
<feature type="region of interest" description="Disordered" evidence="1">
    <location>
        <begin position="62"/>
        <end position="85"/>
    </location>
</feature>